<dbReference type="AlphaFoldDB" id="A0A6J6PYV6"/>
<evidence type="ECO:0000313" key="5">
    <source>
        <dbReference type="EMBL" id="CAB5034885.1"/>
    </source>
</evidence>
<evidence type="ECO:0000259" key="2">
    <source>
        <dbReference type="Pfam" id="PF01551"/>
    </source>
</evidence>
<evidence type="ECO:0000313" key="4">
    <source>
        <dbReference type="EMBL" id="CAB4888291.1"/>
    </source>
</evidence>
<protein>
    <submittedName>
        <fullName evidence="3">Unannotated protein</fullName>
    </submittedName>
</protein>
<proteinExistence type="predicted"/>
<evidence type="ECO:0000256" key="1">
    <source>
        <dbReference type="ARBA" id="ARBA00022729"/>
    </source>
</evidence>
<dbReference type="Gene3D" id="2.70.70.10">
    <property type="entry name" value="Glucose Permease (Domain IIA)"/>
    <property type="match status" value="1"/>
</dbReference>
<dbReference type="EMBL" id="CAFBQA010000005">
    <property type="protein sequence ID" value="CAB5034885.1"/>
    <property type="molecule type" value="Genomic_DNA"/>
</dbReference>
<dbReference type="Pfam" id="PF01551">
    <property type="entry name" value="Peptidase_M23"/>
    <property type="match status" value="1"/>
</dbReference>
<dbReference type="EMBL" id="CAFBMD010000003">
    <property type="protein sequence ID" value="CAB4888291.1"/>
    <property type="molecule type" value="Genomic_DNA"/>
</dbReference>
<organism evidence="3">
    <name type="scientific">freshwater metagenome</name>
    <dbReference type="NCBI Taxonomy" id="449393"/>
    <lineage>
        <taxon>unclassified sequences</taxon>
        <taxon>metagenomes</taxon>
        <taxon>ecological metagenomes</taxon>
    </lineage>
</organism>
<accession>A0A6J6PYV6</accession>
<evidence type="ECO:0000313" key="3">
    <source>
        <dbReference type="EMBL" id="CAB4702025.1"/>
    </source>
</evidence>
<dbReference type="InterPro" id="IPR050570">
    <property type="entry name" value="Cell_wall_metabolism_enzyme"/>
</dbReference>
<dbReference type="InterPro" id="IPR016047">
    <property type="entry name" value="M23ase_b-sheet_dom"/>
</dbReference>
<sequence length="169" mass="17722">MRHLPAHLLLASALTLAPAGLSLASSASPPHPSVAPPNWRLPLAKSELIRPFTPPTRRYGRGHRGVDLAAAIGTTVCAPSEATITFAGQVNKVPTVVLAHSGGYRSTYQAVATPLKVGTKVAAGEIFGKVSASGHLAGPTCLHWGLLWGENYLDPLSLLPHLRTHLLPT</sequence>
<dbReference type="SUPFAM" id="SSF51261">
    <property type="entry name" value="Duplicated hybrid motif"/>
    <property type="match status" value="1"/>
</dbReference>
<dbReference type="CDD" id="cd12797">
    <property type="entry name" value="M23_peptidase"/>
    <property type="match status" value="1"/>
</dbReference>
<dbReference type="EMBL" id="CAEZXW010000033">
    <property type="protein sequence ID" value="CAB4702025.1"/>
    <property type="molecule type" value="Genomic_DNA"/>
</dbReference>
<gene>
    <name evidence="3" type="ORF">UFOPK2593_00680</name>
    <name evidence="4" type="ORF">UFOPK3492_00117</name>
    <name evidence="5" type="ORF">UFOPK4234_00218</name>
    <name evidence="6" type="ORF">UFOPK4295_01420</name>
</gene>
<dbReference type="InterPro" id="IPR011055">
    <property type="entry name" value="Dup_hybrid_motif"/>
</dbReference>
<feature type="domain" description="M23ase beta-sheet core" evidence="2">
    <location>
        <begin position="62"/>
        <end position="155"/>
    </location>
</feature>
<dbReference type="EMBL" id="CAFBQF010000099">
    <property type="protein sequence ID" value="CAB5056035.1"/>
    <property type="molecule type" value="Genomic_DNA"/>
</dbReference>
<name>A0A6J6PYV6_9ZZZZ</name>
<dbReference type="PANTHER" id="PTHR21666">
    <property type="entry name" value="PEPTIDASE-RELATED"/>
    <property type="match status" value="1"/>
</dbReference>
<evidence type="ECO:0000313" key="6">
    <source>
        <dbReference type="EMBL" id="CAB5056035.1"/>
    </source>
</evidence>
<reference evidence="3" key="1">
    <citation type="submission" date="2020-05" db="EMBL/GenBank/DDBJ databases">
        <authorList>
            <person name="Chiriac C."/>
            <person name="Salcher M."/>
            <person name="Ghai R."/>
            <person name="Kavagutti S V."/>
        </authorList>
    </citation>
    <scope>NUCLEOTIDE SEQUENCE</scope>
</reference>
<dbReference type="PANTHER" id="PTHR21666:SF289">
    <property type="entry name" value="L-ALA--D-GLU ENDOPEPTIDASE"/>
    <property type="match status" value="1"/>
</dbReference>
<keyword evidence="1" id="KW-0732">Signal</keyword>
<dbReference type="GO" id="GO:0004222">
    <property type="term" value="F:metalloendopeptidase activity"/>
    <property type="evidence" value="ECO:0007669"/>
    <property type="project" value="TreeGrafter"/>
</dbReference>